<dbReference type="PANTHER" id="PTHR33116">
    <property type="entry name" value="REVERSE TRANSCRIPTASE ZINC-BINDING DOMAIN-CONTAINING PROTEIN-RELATED-RELATED"/>
    <property type="match status" value="1"/>
</dbReference>
<dbReference type="EMBL" id="CP133620">
    <property type="protein sequence ID" value="WMV44259.1"/>
    <property type="molecule type" value="Genomic_DNA"/>
</dbReference>
<sequence>MAKDKRPGIDEFPMEFFEKHWEIVKEDVVGAIMEFFNTIKLLKEVSCTTITLIPKVNTPNQVNDFRPIACCSTIYKLITKVLTNRITPVIGTLVSHSQTAFIEGRSITDNILFSHELLKWYTRKGLSPKCTMKVDLRKAYDSIEWEFLAKLLVGLGFPFKFVNWVMECISTVSYSLIINGGLTSLFQGIRGIRQGDPVSPYLFILVMEYLQRELNVLKKIPQFKFHPRCKQFGLMHICFANDLLMFCKVDIDSIQLMQDAFQRFFVVSGLQANTEKSSIYVTGVKPDLKQKILATLGYVESEMPFKYIGVPISSKKLTVAQCMPLVEKITERIRCWIVRLLSYVGRIQLLKSVVFGMQTYWAQIFVLPKRIMKLIKGVCRTYLWTGSTLSSRKALVSWEKLCLSKSARGQNLVNLQVWNIAAILKLLWAVHEKKDCLSIKWVHTCYIKGKEVEHCPIPKSATWVIRKILETRKILRPILNPSDLGSKLKGVVKANKFSIHQMYIKLTPQHPKVSW</sequence>
<dbReference type="PANTHER" id="PTHR33116:SF66">
    <property type="entry name" value="REVERSE TRANSCRIPTASE ZINC-BINDING DOMAIN-CONTAINING PROTEIN"/>
    <property type="match status" value="1"/>
</dbReference>
<dbReference type="PROSITE" id="PS50878">
    <property type="entry name" value="RT_POL"/>
    <property type="match status" value="1"/>
</dbReference>
<dbReference type="InterPro" id="IPR000477">
    <property type="entry name" value="RT_dom"/>
</dbReference>
<evidence type="ECO:0000259" key="1">
    <source>
        <dbReference type="PROSITE" id="PS50878"/>
    </source>
</evidence>
<evidence type="ECO:0000313" key="2">
    <source>
        <dbReference type="EMBL" id="WMV44259.1"/>
    </source>
</evidence>
<dbReference type="SUPFAM" id="SSF56672">
    <property type="entry name" value="DNA/RNA polymerases"/>
    <property type="match status" value="1"/>
</dbReference>
<dbReference type="Pfam" id="PF00078">
    <property type="entry name" value="RVT_1"/>
    <property type="match status" value="1"/>
</dbReference>
<name>A0AAF0UE83_SOLVR</name>
<dbReference type="AlphaFoldDB" id="A0AAF0UE83"/>
<accession>A0AAF0UE83</accession>
<protein>
    <recommendedName>
        <fullName evidence="1">Reverse transcriptase domain-containing protein</fullName>
    </recommendedName>
</protein>
<keyword evidence="3" id="KW-1185">Reference proteome</keyword>
<organism evidence="2 3">
    <name type="scientific">Solanum verrucosum</name>
    <dbReference type="NCBI Taxonomy" id="315347"/>
    <lineage>
        <taxon>Eukaryota</taxon>
        <taxon>Viridiplantae</taxon>
        <taxon>Streptophyta</taxon>
        <taxon>Embryophyta</taxon>
        <taxon>Tracheophyta</taxon>
        <taxon>Spermatophyta</taxon>
        <taxon>Magnoliopsida</taxon>
        <taxon>eudicotyledons</taxon>
        <taxon>Gunneridae</taxon>
        <taxon>Pentapetalae</taxon>
        <taxon>asterids</taxon>
        <taxon>lamiids</taxon>
        <taxon>Solanales</taxon>
        <taxon>Solanaceae</taxon>
        <taxon>Solanoideae</taxon>
        <taxon>Solaneae</taxon>
        <taxon>Solanum</taxon>
    </lineage>
</organism>
<dbReference type="CDD" id="cd01650">
    <property type="entry name" value="RT_nLTR_like"/>
    <property type="match status" value="1"/>
</dbReference>
<proteinExistence type="predicted"/>
<gene>
    <name evidence="2" type="ORF">MTR67_037644</name>
</gene>
<reference evidence="2" key="1">
    <citation type="submission" date="2023-08" db="EMBL/GenBank/DDBJ databases">
        <title>A de novo genome assembly of Solanum verrucosum Schlechtendal, a Mexican diploid species geographically isolated from the other diploid A-genome species in potato relatives.</title>
        <authorList>
            <person name="Hosaka K."/>
        </authorList>
    </citation>
    <scope>NUCLEOTIDE SEQUENCE</scope>
    <source>
        <tissue evidence="2">Young leaves</tissue>
    </source>
</reference>
<evidence type="ECO:0000313" key="3">
    <source>
        <dbReference type="Proteomes" id="UP001234989"/>
    </source>
</evidence>
<dbReference type="Proteomes" id="UP001234989">
    <property type="component" value="Chromosome 9"/>
</dbReference>
<dbReference type="InterPro" id="IPR043502">
    <property type="entry name" value="DNA/RNA_pol_sf"/>
</dbReference>
<feature type="domain" description="Reverse transcriptase" evidence="1">
    <location>
        <begin position="34"/>
        <end position="312"/>
    </location>
</feature>